<gene>
    <name evidence="1" type="ORF">ACFO3S_09345</name>
</gene>
<dbReference type="PANTHER" id="PTHR38045">
    <property type="entry name" value="CHROMOSOME 1, WHOLE GENOME SHOTGUN SEQUENCE"/>
    <property type="match status" value="1"/>
</dbReference>
<dbReference type="Gene3D" id="1.50.10.100">
    <property type="entry name" value="Chondroitin AC/alginate lyase"/>
    <property type="match status" value="1"/>
</dbReference>
<accession>A0ABV9FBQ8</accession>
<protein>
    <recommendedName>
        <fullName evidence="3">Heparinase II/III-like protein</fullName>
    </recommendedName>
</protein>
<evidence type="ECO:0000313" key="1">
    <source>
        <dbReference type="EMBL" id="MFC4598435.1"/>
    </source>
</evidence>
<evidence type="ECO:0008006" key="3">
    <source>
        <dbReference type="Google" id="ProtNLM"/>
    </source>
</evidence>
<keyword evidence="2" id="KW-1185">Reference proteome</keyword>
<name>A0ABV9FBQ8_9BACL</name>
<dbReference type="RefSeq" id="WP_378094683.1">
    <property type="nucleotide sequence ID" value="NZ_JBHSEP010000005.1"/>
</dbReference>
<dbReference type="SUPFAM" id="SSF48230">
    <property type="entry name" value="Chondroitin AC/alginate lyase"/>
    <property type="match status" value="1"/>
</dbReference>
<dbReference type="PANTHER" id="PTHR38045:SF1">
    <property type="entry name" value="HEPARINASE II_III-LIKE PROTEIN"/>
    <property type="match status" value="1"/>
</dbReference>
<comment type="caution">
    <text evidence="1">The sequence shown here is derived from an EMBL/GenBank/DDBJ whole genome shotgun (WGS) entry which is preliminary data.</text>
</comment>
<dbReference type="Proteomes" id="UP001596028">
    <property type="component" value="Unassembled WGS sequence"/>
</dbReference>
<dbReference type="InterPro" id="IPR008929">
    <property type="entry name" value="Chondroitin_lyas"/>
</dbReference>
<evidence type="ECO:0000313" key="2">
    <source>
        <dbReference type="Proteomes" id="UP001596028"/>
    </source>
</evidence>
<organism evidence="1 2">
    <name type="scientific">Cohnella hongkongensis</name>
    <dbReference type="NCBI Taxonomy" id="178337"/>
    <lineage>
        <taxon>Bacteria</taxon>
        <taxon>Bacillati</taxon>
        <taxon>Bacillota</taxon>
        <taxon>Bacilli</taxon>
        <taxon>Bacillales</taxon>
        <taxon>Paenibacillaceae</taxon>
        <taxon>Cohnella</taxon>
    </lineage>
</organism>
<reference evidence="2" key="1">
    <citation type="journal article" date="2019" name="Int. J. Syst. Evol. Microbiol.">
        <title>The Global Catalogue of Microorganisms (GCM) 10K type strain sequencing project: providing services to taxonomists for standard genome sequencing and annotation.</title>
        <authorList>
            <consortium name="The Broad Institute Genomics Platform"/>
            <consortium name="The Broad Institute Genome Sequencing Center for Infectious Disease"/>
            <person name="Wu L."/>
            <person name="Ma J."/>
        </authorList>
    </citation>
    <scope>NUCLEOTIDE SEQUENCE [LARGE SCALE GENOMIC DNA]</scope>
    <source>
        <strain evidence="2">CCUG 49571</strain>
    </source>
</reference>
<proteinExistence type="predicted"/>
<dbReference type="EMBL" id="JBHSEP010000005">
    <property type="protein sequence ID" value="MFC4598435.1"/>
    <property type="molecule type" value="Genomic_DNA"/>
</dbReference>
<sequence>MNWIERSAEELYYPAGESADQFWARAANAPEFAGLAAEVRAEGERLCGEPIPKLTEELFAIFARTGSRLEYERAYFQRRRRLNAFALLSLLEPDEQRYGDKLLETIRAVLDERTWCLPAHVMGADAAKTIDLFSSETGFTLSEIACLLGDRLPPELTEAIDRAVSERLIEPLLRHGPHHWETARHNWASVCAGSIGAAALLRTKDEKTLNAVLAKALPALDRYLEGFGEDGACPEGLGYWNYGFGYYVMFADLLRKRTGGRIDLLSKPKIRSIALFQQAAYLCGNRVACFSDSPQTLPFRVGLTRYLARLYPEIEVPDERYGAGFADDHCHRWAPVFRDWIWRTPRPEKVGLRPSSRYFPNAQWLLSRHRTEAGRCFGFAAKGGHNAEPHNHNDVGQFIWTVDGTAFAADLGSGEYTAAYFGEGRYEYDCNGSQGHSVPIVNGCGQTEGRDRAAIVLAASADEREDRLRLEIGRAYRAPGLKSLVRELSWNKTGRCRLTLTDEVVFDGEPVSLTERVVTFVRPDLKNEGVVRLAAGSGLTALIRYDRDGLEATAERRVYSDHDGAGKEWFAIDWKVRRPERTNRIELIFELESEG</sequence>